<organism evidence="8 9">
    <name type="scientific">Aplysia californica</name>
    <name type="common">California sea hare</name>
    <dbReference type="NCBI Taxonomy" id="6500"/>
    <lineage>
        <taxon>Eukaryota</taxon>
        <taxon>Metazoa</taxon>
        <taxon>Spiralia</taxon>
        <taxon>Lophotrochozoa</taxon>
        <taxon>Mollusca</taxon>
        <taxon>Gastropoda</taxon>
        <taxon>Heterobranchia</taxon>
        <taxon>Euthyneura</taxon>
        <taxon>Tectipleura</taxon>
        <taxon>Aplysiida</taxon>
        <taxon>Aplysioidea</taxon>
        <taxon>Aplysiidae</taxon>
        <taxon>Aplysia</taxon>
    </lineage>
</organism>
<keyword evidence="3 5" id="KW-0863">Zinc-finger</keyword>
<feature type="compositionally biased region" description="Basic residues" evidence="6">
    <location>
        <begin position="162"/>
        <end position="175"/>
    </location>
</feature>
<feature type="region of interest" description="Disordered" evidence="6">
    <location>
        <begin position="346"/>
        <end position="367"/>
    </location>
</feature>
<feature type="domain" description="C2H2-type" evidence="7">
    <location>
        <begin position="632"/>
        <end position="660"/>
    </location>
</feature>
<feature type="domain" description="C2H2-type" evidence="7">
    <location>
        <begin position="1299"/>
        <end position="1326"/>
    </location>
</feature>
<evidence type="ECO:0000313" key="9">
    <source>
        <dbReference type="RefSeq" id="XP_035829828.1"/>
    </source>
</evidence>
<dbReference type="GeneID" id="101850396"/>
<keyword evidence="8" id="KW-1185">Reference proteome</keyword>
<keyword evidence="1" id="KW-0479">Metal-binding</keyword>
<name>A0ABM1W585_APLCA</name>
<evidence type="ECO:0000256" key="1">
    <source>
        <dbReference type="ARBA" id="ARBA00022723"/>
    </source>
</evidence>
<evidence type="ECO:0000313" key="8">
    <source>
        <dbReference type="Proteomes" id="UP000694888"/>
    </source>
</evidence>
<accession>A0ABM1W585</accession>
<sequence length="1674" mass="184994">MAETADSSGRRVLEFDCLSGLVCVTLDQQCVLTQRFERQVRVSVTLDKLSLFTTVEKSDQTQAKGVPWDEDISGLPDSAGLDDPDTSDLKSSDTGCRAGKLENGMTVSSEDLVVENGDGNRNCDSVQGEEGSQSQMLPRANVGELHDPTGLEGERNDGAGGKPKRQANPSRRKRKNDREEKSGSTAKCRKRSIKPSVLTVEEGGADGDSLSTNTRKGSLVVKIKREKVFKDNCVPEPGDKETVSGDGNGPLRGAVLNQSHVNGKKKKVKKWAVEKDVWCEFCHLTFKSQQAFFDHRKANRTELNCKLCGKVMPFRAHLMVHMHKHNRSMLDQLAVSDADTSQLVLTSSTSNSASQEEEGGSEELHSKRGVKGVKCDVCSVVVSNIPILKTHMMTHTGEMAYRCCVCQEETHSIARFNNHMMSHAKGGQVQCKVCNLFFPSRADLCKHQLSHEFKCSLCGRGFPNKTSRAFHYKMAHKEDILKCSVCGKLFSCPDELQAHLNYHRNRTKTQCPICGLFVFRLEYHMISHSERAEDVSMYTCGKCQKKFKQKLSYQRHLHTHTGDKPYACMECPKKFARSSGLRRHMLTHSQEKPFVCDICGKACSQMGNLRIHMQIHKAGGVSGGVSGGVATAQCPLCDQSFPHKHSLQEHMNSAHYAKLSAVETTPYMPPTANPLSESAHTMAHTFYSLRDSAAAAAVMALPTEKDFLFEKFEVRGTVSVTIDDDPPVLIYFKTRVKMEVNMEDLTGTDPAVHRDGVAVAQTTDSGDAEDFEREHLDEQNEEGGDLLCGLEESGDSSQDKISLSNQTDGMVLMDSRQATSDVTEVGRAMSDMMQTGRATIEGEQVTCGVMEAAQAACSVKEAGKAMTELVLSVEDNGPAGGRVWKDSSCSVSEQVADPVVGGHADVAVGATVSSVADVTASATVSSAKAMGVVKREAVQGRRRSHRMSQTAPIAGDVVSVVPARSVTRAHSLRTDGQDRAKTAAALRPRKRQREGVEEMNEGVKKRSEIVKERREGVKERRIETKRKVVATKKKVSSCDVVEKKRSKLSKSVAGVSLKTSSKRKSTPSSSPSGSFSFLSVFQTSPIKTKIKKTEKHHLKQDKPGEKKVVSSSAVGAKVATDEVKCGFCLRVFPSQSAYQDHTKTPRSGIYPCSMCARTFPFKAFKQAHEKTFHASSHSGQESTLKEAVTFSCHVCGVRLKRMAAFKKHLMIHTEEFFYKCCMCSRQFLEPGSLRNHMSSHQSGGMLRCRCCDQLFATRGALAKHKLATMEIKCYLCGENFPNRTSRTQHYKRFHETEVLRCSKCQSMFSRAEDYAKHMREHNRYKKKQCTVCGKFFSRLELHVAVHKRPVEVEESSVYVCDKCPRKFTNRSSFQRHLSTHSEEKTYECPNCPRKFADCGVLRKHLRRHSTLMPYQCEVCGKRCRESGSLKLHMRVHAETKQFPCPVCPQAFNYKKSLESHMRTRHSQSLLAQDAAASTNSHVTSHVVTGDHKEVIGNSAGVHPPAFAEIEAKPLYPSLTFPSAGLEPTHTLRPVDLESTHTLRPLDLESNHTLQPVDIVSVHALRPVDLESHHPLKPIDIVSAHTLQPVDLESTHTLQPVDITSNHSLQTVEQLGSKPTVYAGVGSQLNALNPMSLSVPYCVPQVSPHLMVASQAQEVTSSVSADVPTVNVTLY</sequence>
<dbReference type="PANTHER" id="PTHR24408:SF58">
    <property type="entry name" value="TRANSCRIPTION FACTOR (TFIIIA), PUTATIVE (AFU_ORTHOLOGUE AFUA_1G05150)-RELATED"/>
    <property type="match status" value="1"/>
</dbReference>
<feature type="domain" description="C2H2-type" evidence="7">
    <location>
        <begin position="1271"/>
        <end position="1299"/>
    </location>
</feature>
<feature type="domain" description="C2H2-type" evidence="7">
    <location>
        <begin position="1414"/>
        <end position="1441"/>
    </location>
</feature>
<gene>
    <name evidence="9" type="primary">LOC101850396</name>
</gene>
<keyword evidence="4" id="KW-0862">Zinc</keyword>
<evidence type="ECO:0000256" key="5">
    <source>
        <dbReference type="PROSITE-ProRule" id="PRU00042"/>
    </source>
</evidence>
<feature type="domain" description="C2H2-type" evidence="7">
    <location>
        <begin position="481"/>
        <end position="508"/>
    </location>
</feature>
<dbReference type="Proteomes" id="UP000694888">
    <property type="component" value="Unplaced"/>
</dbReference>
<evidence type="ECO:0000256" key="4">
    <source>
        <dbReference type="ARBA" id="ARBA00022833"/>
    </source>
</evidence>
<feature type="domain" description="C2H2-type" evidence="7">
    <location>
        <begin position="538"/>
        <end position="565"/>
    </location>
</feature>
<feature type="compositionally biased region" description="Polar residues" evidence="6">
    <location>
        <begin position="122"/>
        <end position="136"/>
    </location>
</feature>
<dbReference type="Pfam" id="PF00096">
    <property type="entry name" value="zf-C2H2"/>
    <property type="match status" value="8"/>
</dbReference>
<feature type="domain" description="C2H2-type" evidence="7">
    <location>
        <begin position="373"/>
        <end position="400"/>
    </location>
</feature>
<feature type="domain" description="C2H2-type" evidence="7">
    <location>
        <begin position="1386"/>
        <end position="1413"/>
    </location>
</feature>
<feature type="domain" description="C2H2-type" evidence="7">
    <location>
        <begin position="1218"/>
        <end position="1240"/>
    </location>
</feature>
<feature type="domain" description="C2H2-type" evidence="7">
    <location>
        <begin position="1150"/>
        <end position="1182"/>
    </location>
</feature>
<proteinExistence type="predicted"/>
<protein>
    <submittedName>
        <fullName evidence="9">Uncharacterized protein LOC101850396</fullName>
    </submittedName>
</protein>
<dbReference type="PROSITE" id="PS00028">
    <property type="entry name" value="ZINC_FINGER_C2H2_1"/>
    <property type="match status" value="17"/>
</dbReference>
<feature type="region of interest" description="Disordered" evidence="6">
    <location>
        <begin position="1051"/>
        <end position="1074"/>
    </location>
</feature>
<dbReference type="InterPro" id="IPR013087">
    <property type="entry name" value="Znf_C2H2_type"/>
</dbReference>
<dbReference type="PROSITE" id="PS50157">
    <property type="entry name" value="ZINC_FINGER_C2H2_2"/>
    <property type="match status" value="17"/>
</dbReference>
<feature type="domain" description="C2H2-type" evidence="7">
    <location>
        <begin position="594"/>
        <end position="616"/>
    </location>
</feature>
<dbReference type="SMART" id="SM00355">
    <property type="entry name" value="ZnF_C2H2"/>
    <property type="match status" value="23"/>
</dbReference>
<feature type="domain" description="C2H2-type" evidence="7">
    <location>
        <begin position="1190"/>
        <end position="1217"/>
    </location>
</feature>
<feature type="domain" description="C2H2-type" evidence="7">
    <location>
        <begin position="303"/>
        <end position="330"/>
    </location>
</feature>
<feature type="domain" description="C2H2-type" evidence="7">
    <location>
        <begin position="566"/>
        <end position="593"/>
    </location>
</feature>
<evidence type="ECO:0000259" key="7">
    <source>
        <dbReference type="PROSITE" id="PS50157"/>
    </source>
</evidence>
<feature type="domain" description="C2H2-type" evidence="7">
    <location>
        <begin position="453"/>
        <end position="476"/>
    </location>
</feature>
<evidence type="ECO:0000256" key="6">
    <source>
        <dbReference type="SAM" id="MobiDB-lite"/>
    </source>
</evidence>
<dbReference type="RefSeq" id="XP_035829828.1">
    <property type="nucleotide sequence ID" value="XM_035973935.1"/>
</dbReference>
<feature type="region of interest" description="Disordered" evidence="6">
    <location>
        <begin position="59"/>
        <end position="213"/>
    </location>
</feature>
<dbReference type="PANTHER" id="PTHR24408">
    <property type="entry name" value="ZINC FINGER PROTEIN"/>
    <property type="match status" value="1"/>
</dbReference>
<keyword evidence="2" id="KW-0677">Repeat</keyword>
<dbReference type="Gene3D" id="3.30.160.60">
    <property type="entry name" value="Classic Zinc Finger"/>
    <property type="match status" value="12"/>
</dbReference>
<evidence type="ECO:0000256" key="3">
    <source>
        <dbReference type="ARBA" id="ARBA00022771"/>
    </source>
</evidence>
<evidence type="ECO:0000256" key="2">
    <source>
        <dbReference type="ARBA" id="ARBA00022737"/>
    </source>
</evidence>
<dbReference type="InterPro" id="IPR036236">
    <property type="entry name" value="Znf_C2H2_sf"/>
</dbReference>
<feature type="compositionally biased region" description="Basic and acidic residues" evidence="6">
    <location>
        <begin position="144"/>
        <end position="157"/>
    </location>
</feature>
<reference evidence="9" key="1">
    <citation type="submission" date="2025-08" db="UniProtKB">
        <authorList>
            <consortium name="RefSeq"/>
        </authorList>
    </citation>
    <scope>IDENTIFICATION</scope>
</reference>
<feature type="domain" description="C2H2-type" evidence="7">
    <location>
        <begin position="1358"/>
        <end position="1385"/>
    </location>
</feature>
<feature type="domain" description="C2H2-type" evidence="7">
    <location>
        <begin position="1442"/>
        <end position="1466"/>
    </location>
</feature>
<dbReference type="SUPFAM" id="SSF57667">
    <property type="entry name" value="beta-beta-alpha zinc fingers"/>
    <property type="match status" value="9"/>
</dbReference>